<dbReference type="CDD" id="cd00590">
    <property type="entry name" value="RRM_SF"/>
    <property type="match status" value="1"/>
</dbReference>
<keyword evidence="5" id="KW-1185">Reference proteome</keyword>
<feature type="region of interest" description="Disordered" evidence="2">
    <location>
        <begin position="449"/>
        <end position="470"/>
    </location>
</feature>
<reference evidence="4 5" key="1">
    <citation type="journal article" date="2023" name="Sci. Data">
        <title>Genome assembly of the Korean intertidal mud-creeper Batillaria attramentaria.</title>
        <authorList>
            <person name="Patra A.K."/>
            <person name="Ho P.T."/>
            <person name="Jun S."/>
            <person name="Lee S.J."/>
            <person name="Kim Y."/>
            <person name="Won Y.J."/>
        </authorList>
    </citation>
    <scope>NUCLEOTIDE SEQUENCE [LARGE SCALE GENOMIC DNA]</scope>
    <source>
        <strain evidence="4">Wonlab-2016</strain>
    </source>
</reference>
<dbReference type="InterPro" id="IPR000504">
    <property type="entry name" value="RRM_dom"/>
</dbReference>
<evidence type="ECO:0000256" key="1">
    <source>
        <dbReference type="PROSITE-ProRule" id="PRU00176"/>
    </source>
</evidence>
<dbReference type="InterPro" id="IPR012677">
    <property type="entry name" value="Nucleotide-bd_a/b_plait_sf"/>
</dbReference>
<dbReference type="PANTHER" id="PTHR15225:SF8">
    <property type="entry name" value="RNA-BINDING PROTEIN 43"/>
    <property type="match status" value="1"/>
</dbReference>
<dbReference type="SMART" id="SM00360">
    <property type="entry name" value="RRM"/>
    <property type="match status" value="3"/>
</dbReference>
<name>A0ABD0JWS1_9CAEN</name>
<dbReference type="Gene3D" id="3.30.70.330">
    <property type="match status" value="3"/>
</dbReference>
<feature type="compositionally biased region" description="Basic and acidic residues" evidence="2">
    <location>
        <begin position="449"/>
        <end position="462"/>
    </location>
</feature>
<sequence>MSGTGGEALKAIHHRSQTYKENASQCTVEVRGFDPAKQELYLLYFENPKRGGGSVRELRMTDDAQLMLITFEEPEVARHVASMTHTVGGRVLDVTLASKEKPCTVKVTGGDLELEELYTMYFENHRKGGGAIRDVAVDRNLQAMFITFEDPAVAEAVCKTSHNIRGRNLQVTLHNPQVSNRYETTTAEAQHHPYRLLFQNISDSTTRESLEMYLERICGLVPQDILYDDDLDGVLVSFDQALDFARVQEMCHRKSLEGKFLTVSEAPVADSPTTTRTADTMYQHQESGRGFGRHAEPDDDHEGFQRLPELMSDTVLVSNLKPSTTIDCISVFFQNKKRNAGGPITALEKLDETTALISFKNPEDAKSVVNKWNHILDGYHLQVTHHHHPPWPFDSEAAAGRRGLTSSPSQFSSQMIRKPYTSDPETEFPNAEGGYGCGDSGASPVHYSNPRDHPVSHRETKCQGKSAKATPRQKTVKLGSQVIDMITADSGKLRELVTYLRQSVDGKFKWKRPDHIVVTASQSNTITNWELKVEEALERFVQPIKMALTQC</sequence>
<comment type="caution">
    <text evidence="4">The sequence shown here is derived from an EMBL/GenBank/DDBJ whole genome shotgun (WGS) entry which is preliminary data.</text>
</comment>
<proteinExistence type="predicted"/>
<dbReference type="SUPFAM" id="SSF54928">
    <property type="entry name" value="RNA-binding domain, RBD"/>
    <property type="match status" value="2"/>
</dbReference>
<evidence type="ECO:0000313" key="5">
    <source>
        <dbReference type="Proteomes" id="UP001519460"/>
    </source>
</evidence>
<accession>A0ABD0JWS1</accession>
<dbReference type="PROSITE" id="PS50102">
    <property type="entry name" value="RRM"/>
    <property type="match status" value="1"/>
</dbReference>
<gene>
    <name evidence="4" type="ORF">BaRGS_00029396</name>
</gene>
<feature type="compositionally biased region" description="Polar residues" evidence="2">
    <location>
        <begin position="404"/>
        <end position="415"/>
    </location>
</feature>
<dbReference type="Pfam" id="PF23085">
    <property type="entry name" value="RRM_PARP14_3"/>
    <property type="match status" value="3"/>
</dbReference>
<organism evidence="4 5">
    <name type="scientific">Batillaria attramentaria</name>
    <dbReference type="NCBI Taxonomy" id="370345"/>
    <lineage>
        <taxon>Eukaryota</taxon>
        <taxon>Metazoa</taxon>
        <taxon>Spiralia</taxon>
        <taxon>Lophotrochozoa</taxon>
        <taxon>Mollusca</taxon>
        <taxon>Gastropoda</taxon>
        <taxon>Caenogastropoda</taxon>
        <taxon>Sorbeoconcha</taxon>
        <taxon>Cerithioidea</taxon>
        <taxon>Batillariidae</taxon>
        <taxon>Batillaria</taxon>
    </lineage>
</organism>
<evidence type="ECO:0000256" key="2">
    <source>
        <dbReference type="SAM" id="MobiDB-lite"/>
    </source>
</evidence>
<dbReference type="EMBL" id="JACVVK020000305">
    <property type="protein sequence ID" value="KAK7479318.1"/>
    <property type="molecule type" value="Genomic_DNA"/>
</dbReference>
<dbReference type="Proteomes" id="UP001519460">
    <property type="component" value="Unassembled WGS sequence"/>
</dbReference>
<evidence type="ECO:0000313" key="4">
    <source>
        <dbReference type="EMBL" id="KAK7479318.1"/>
    </source>
</evidence>
<dbReference type="InterPro" id="IPR035979">
    <property type="entry name" value="RBD_domain_sf"/>
</dbReference>
<dbReference type="AlphaFoldDB" id="A0ABD0JWS1"/>
<protein>
    <recommendedName>
        <fullName evidence="3">RRM domain-containing protein</fullName>
    </recommendedName>
</protein>
<feature type="domain" description="RRM" evidence="3">
    <location>
        <begin position="313"/>
        <end position="388"/>
    </location>
</feature>
<evidence type="ECO:0000259" key="3">
    <source>
        <dbReference type="PROSITE" id="PS50102"/>
    </source>
</evidence>
<feature type="region of interest" description="Disordered" evidence="2">
    <location>
        <begin position="392"/>
        <end position="434"/>
    </location>
</feature>
<dbReference type="PANTHER" id="PTHR15225">
    <property type="entry name" value="INTERFERON-INDUCED PROTEIN 35/NMI N-MYC/STAT INTERACTING PROTEIN"/>
    <property type="match status" value="1"/>
</dbReference>
<dbReference type="GO" id="GO:0003723">
    <property type="term" value="F:RNA binding"/>
    <property type="evidence" value="ECO:0007669"/>
    <property type="project" value="UniProtKB-UniRule"/>
</dbReference>
<keyword evidence="1" id="KW-0694">RNA-binding</keyword>